<dbReference type="Proteomes" id="UP000078396">
    <property type="component" value="Unassembled WGS sequence"/>
</dbReference>
<dbReference type="STRING" id="912594.AWC12_09560"/>
<dbReference type="RefSeq" id="WP_064284297.1">
    <property type="nucleotide sequence ID" value="NZ_LWCS01000054.1"/>
</dbReference>
<dbReference type="EMBL" id="LWCS01000054">
    <property type="protein sequence ID" value="OAN32550.1"/>
    <property type="molecule type" value="Genomic_DNA"/>
</dbReference>
<keyword evidence="1" id="KW-0812">Transmembrane</keyword>
<feature type="transmembrane region" description="Helical" evidence="1">
    <location>
        <begin position="12"/>
        <end position="39"/>
    </location>
</feature>
<keyword evidence="1" id="KW-1133">Transmembrane helix</keyword>
<reference evidence="2 3" key="1">
    <citation type="submission" date="2016-04" db="EMBL/GenBank/DDBJ databases">
        <title>Draft Genome Sequences of Staphylococcus capitis Strain H36, S. capitis Strain H65, S. cohnii Strain H62, S. hominis Strain H69, Mycobacterium iranicum Strain H39, Plantibacter sp. Strain H53, Pseudomonas oryzihabitans Strain H72, and Microbacterium sp. Strain H83, isolated from residential settings.</title>
        <authorList>
            <person name="Lymperopoulou D."/>
            <person name="Adams R.I."/>
            <person name="Lindow S."/>
            <person name="Coil D.A."/>
            <person name="Jospin G."/>
            <person name="Eisen J.A."/>
        </authorList>
    </citation>
    <scope>NUCLEOTIDE SEQUENCE [LARGE SCALE GENOMIC DNA]</scope>
    <source>
        <strain evidence="2 3">H39</strain>
    </source>
</reference>
<evidence type="ECO:0000313" key="3">
    <source>
        <dbReference type="Proteomes" id="UP000078396"/>
    </source>
</evidence>
<dbReference type="AlphaFoldDB" id="A0A178LN14"/>
<feature type="transmembrane region" description="Helical" evidence="1">
    <location>
        <begin position="84"/>
        <end position="103"/>
    </location>
</feature>
<evidence type="ECO:0000313" key="2">
    <source>
        <dbReference type="EMBL" id="OAN32550.1"/>
    </source>
</evidence>
<protein>
    <submittedName>
        <fullName evidence="2">Uncharacterized protein</fullName>
    </submittedName>
</protein>
<sequence length="142" mass="14921">MTDPTPPSRPRVVDLAFWCFVGGAVIMIVGGLMASTAAFDAERLQIANADAFLSIVRGTGIGAVLVGGALAFLAGRARRGDARFYRATLALAAAAIVVIVIIAGLIGAVHLFILMSLFPLLIGVLLFVQPSARRWFQHTDSA</sequence>
<proteinExistence type="predicted"/>
<feature type="transmembrane region" description="Helical" evidence="1">
    <location>
        <begin position="109"/>
        <end position="128"/>
    </location>
</feature>
<evidence type="ECO:0000256" key="1">
    <source>
        <dbReference type="SAM" id="Phobius"/>
    </source>
</evidence>
<name>A0A178LN14_MYCIR</name>
<accession>A0A178LN14</accession>
<organism evidence="2 3">
    <name type="scientific">Mycolicibacterium iranicum</name>
    <name type="common">Mycobacterium iranicum</name>
    <dbReference type="NCBI Taxonomy" id="912594"/>
    <lineage>
        <taxon>Bacteria</taxon>
        <taxon>Bacillati</taxon>
        <taxon>Actinomycetota</taxon>
        <taxon>Actinomycetes</taxon>
        <taxon>Mycobacteriales</taxon>
        <taxon>Mycobacteriaceae</taxon>
        <taxon>Mycolicibacterium</taxon>
    </lineage>
</organism>
<dbReference type="eggNOG" id="ENOG5031Q5A">
    <property type="taxonomic scope" value="Bacteria"/>
</dbReference>
<gene>
    <name evidence="2" type="ORF">A4X20_08490</name>
</gene>
<feature type="transmembrane region" description="Helical" evidence="1">
    <location>
        <begin position="51"/>
        <end position="72"/>
    </location>
</feature>
<dbReference type="OrthoDB" id="4464283at2"/>
<comment type="caution">
    <text evidence="2">The sequence shown here is derived from an EMBL/GenBank/DDBJ whole genome shotgun (WGS) entry which is preliminary data.</text>
</comment>
<keyword evidence="1" id="KW-0472">Membrane</keyword>